<organism evidence="1 2">
    <name type="scientific">Candidatus Methanofastidiosum methylothiophilum</name>
    <dbReference type="NCBI Taxonomy" id="1705564"/>
    <lineage>
        <taxon>Archaea</taxon>
        <taxon>Methanobacteriati</taxon>
        <taxon>Methanobacteriota</taxon>
        <taxon>Stenosarchaea group</taxon>
        <taxon>Candidatus Methanofastidiosia</taxon>
        <taxon>Candidatus Methanofastidiosales</taxon>
        <taxon>Candidatus Methanofastidiosaceae</taxon>
        <taxon>Candidatus Methanofastidiosum</taxon>
    </lineage>
</organism>
<dbReference type="AlphaFoldDB" id="A0A150ITA4"/>
<evidence type="ECO:0000313" key="1">
    <source>
        <dbReference type="EMBL" id="KYC48217.1"/>
    </source>
</evidence>
<name>A0A150ITA4_9EURY</name>
<gene>
    <name evidence="1" type="ORF">AMQ74_01627</name>
</gene>
<dbReference type="Proteomes" id="UP000075578">
    <property type="component" value="Unassembled WGS sequence"/>
</dbReference>
<evidence type="ECO:0000313" key="2">
    <source>
        <dbReference type="Proteomes" id="UP000075578"/>
    </source>
</evidence>
<dbReference type="EMBL" id="LNGD01000143">
    <property type="protein sequence ID" value="KYC48217.1"/>
    <property type="molecule type" value="Genomic_DNA"/>
</dbReference>
<proteinExistence type="predicted"/>
<comment type="caution">
    <text evidence="1">The sequence shown here is derived from an EMBL/GenBank/DDBJ whole genome shotgun (WGS) entry which is preliminary data.</text>
</comment>
<accession>A0A150ITA4</accession>
<sequence>MDKYKDKRKEYKKTYFKKLKQDKARELFRR</sequence>
<protein>
    <submittedName>
        <fullName evidence="1">Uncharacterized protein</fullName>
    </submittedName>
</protein>
<reference evidence="1 2" key="1">
    <citation type="journal article" date="2016" name="ISME J.">
        <title>Chasing the elusive Euryarchaeota class WSA2: genomes reveal a uniquely fastidious methyl-reducing methanogen.</title>
        <authorList>
            <person name="Nobu M.K."/>
            <person name="Narihiro T."/>
            <person name="Kuroda K."/>
            <person name="Mei R."/>
            <person name="Liu W.T."/>
        </authorList>
    </citation>
    <scope>NUCLEOTIDE SEQUENCE [LARGE SCALE GENOMIC DNA]</scope>
    <source>
        <strain evidence="1">U1lsi0528_Bin089</strain>
    </source>
</reference>